<dbReference type="SUPFAM" id="SSF53474">
    <property type="entry name" value="alpha/beta-Hydrolases"/>
    <property type="match status" value="1"/>
</dbReference>
<dbReference type="Gene3D" id="3.40.50.1820">
    <property type="entry name" value="alpha/beta hydrolase"/>
    <property type="match status" value="1"/>
</dbReference>
<name>A0ABR0EGA2_ZASCE</name>
<evidence type="ECO:0000313" key="3">
    <source>
        <dbReference type="EMBL" id="KAK4500399.1"/>
    </source>
</evidence>
<evidence type="ECO:0000259" key="2">
    <source>
        <dbReference type="Pfam" id="PF07859"/>
    </source>
</evidence>
<dbReference type="InterPro" id="IPR050300">
    <property type="entry name" value="GDXG_lipolytic_enzyme"/>
</dbReference>
<reference evidence="3 4" key="1">
    <citation type="journal article" date="2023" name="G3 (Bethesda)">
        <title>A chromosome-level genome assembly of Zasmidium syzygii isolated from banana leaves.</title>
        <authorList>
            <person name="van Westerhoven A.C."/>
            <person name="Mehrabi R."/>
            <person name="Talebi R."/>
            <person name="Steentjes M.B.F."/>
            <person name="Corcolon B."/>
            <person name="Chong P.A."/>
            <person name="Kema G.H.J."/>
            <person name="Seidl M.F."/>
        </authorList>
    </citation>
    <scope>NUCLEOTIDE SEQUENCE [LARGE SCALE GENOMIC DNA]</scope>
    <source>
        <strain evidence="3 4">P124</strain>
    </source>
</reference>
<feature type="domain" description="Alpha/beta hydrolase fold-3" evidence="2">
    <location>
        <begin position="98"/>
        <end position="314"/>
    </location>
</feature>
<sequence length="340" mass="38196">MAAPNDWRALSGPDPEFSKMIEERFNGTWPGFPGFPDIAKMRELMGKSKRAMTEHHGGASIDGVQEKDHLVTVRDESKITCRLYIPESEHNGGRPVYVVFHGGGFCLGGLSNEELLCRLLCKELDIVCVNVEYRLAPEHQFPTAPKDCFDATKWVAQNASTLGIDLSKGFVINGTSAGGNLAVTVCYQWHDEGLQPPITGCHLMNGHFVDPEHVPEQAQADYKSWWELDDAPILNHHYSKVFFGNYFPDKSKRGDPLFSVMGREDGPKILPATYFQVSGLDPVRDEALIFERWIREAGKPTKLTVYPGLPHGFWSVFPKLESSKRFFDDAIEGARWLLKK</sequence>
<keyword evidence="4" id="KW-1185">Reference proteome</keyword>
<proteinExistence type="predicted"/>
<evidence type="ECO:0000256" key="1">
    <source>
        <dbReference type="ARBA" id="ARBA00022801"/>
    </source>
</evidence>
<dbReference type="InterPro" id="IPR013094">
    <property type="entry name" value="AB_hydrolase_3"/>
</dbReference>
<dbReference type="PANTHER" id="PTHR48081">
    <property type="entry name" value="AB HYDROLASE SUPERFAMILY PROTEIN C4A8.06C"/>
    <property type="match status" value="1"/>
</dbReference>
<comment type="caution">
    <text evidence="3">The sequence shown here is derived from an EMBL/GenBank/DDBJ whole genome shotgun (WGS) entry which is preliminary data.</text>
</comment>
<organism evidence="3 4">
    <name type="scientific">Zasmidium cellare</name>
    <name type="common">Wine cellar mold</name>
    <name type="synonym">Racodium cellare</name>
    <dbReference type="NCBI Taxonomy" id="395010"/>
    <lineage>
        <taxon>Eukaryota</taxon>
        <taxon>Fungi</taxon>
        <taxon>Dikarya</taxon>
        <taxon>Ascomycota</taxon>
        <taxon>Pezizomycotina</taxon>
        <taxon>Dothideomycetes</taxon>
        <taxon>Dothideomycetidae</taxon>
        <taxon>Mycosphaerellales</taxon>
        <taxon>Mycosphaerellaceae</taxon>
        <taxon>Zasmidium</taxon>
    </lineage>
</organism>
<keyword evidence="1" id="KW-0378">Hydrolase</keyword>
<dbReference type="Pfam" id="PF07859">
    <property type="entry name" value="Abhydrolase_3"/>
    <property type="match status" value="1"/>
</dbReference>
<protein>
    <recommendedName>
        <fullName evidence="2">Alpha/beta hydrolase fold-3 domain-containing protein</fullName>
    </recommendedName>
</protein>
<dbReference type="PANTHER" id="PTHR48081:SF8">
    <property type="entry name" value="ALPHA_BETA HYDROLASE FOLD-3 DOMAIN-CONTAINING PROTEIN-RELATED"/>
    <property type="match status" value="1"/>
</dbReference>
<dbReference type="EMBL" id="JAXOVC010000006">
    <property type="protein sequence ID" value="KAK4500399.1"/>
    <property type="molecule type" value="Genomic_DNA"/>
</dbReference>
<gene>
    <name evidence="3" type="ORF">PRZ48_008588</name>
</gene>
<accession>A0ABR0EGA2</accession>
<dbReference type="Proteomes" id="UP001305779">
    <property type="component" value="Unassembled WGS sequence"/>
</dbReference>
<dbReference type="InterPro" id="IPR029058">
    <property type="entry name" value="AB_hydrolase_fold"/>
</dbReference>
<evidence type="ECO:0000313" key="4">
    <source>
        <dbReference type="Proteomes" id="UP001305779"/>
    </source>
</evidence>